<dbReference type="AlphaFoldDB" id="A0A8B7NZG7"/>
<keyword evidence="1" id="KW-1185">Reference proteome</keyword>
<organism evidence="1 2">
    <name type="scientific">Hyalella azteca</name>
    <name type="common">Amphipod</name>
    <dbReference type="NCBI Taxonomy" id="294128"/>
    <lineage>
        <taxon>Eukaryota</taxon>
        <taxon>Metazoa</taxon>
        <taxon>Ecdysozoa</taxon>
        <taxon>Arthropoda</taxon>
        <taxon>Crustacea</taxon>
        <taxon>Multicrustacea</taxon>
        <taxon>Malacostraca</taxon>
        <taxon>Eumalacostraca</taxon>
        <taxon>Peracarida</taxon>
        <taxon>Amphipoda</taxon>
        <taxon>Senticaudata</taxon>
        <taxon>Talitrida</taxon>
        <taxon>Talitroidea</taxon>
        <taxon>Hyalellidae</taxon>
        <taxon>Hyalella</taxon>
    </lineage>
</organism>
<dbReference type="Proteomes" id="UP000694843">
    <property type="component" value="Unplaced"/>
</dbReference>
<dbReference type="KEGG" id="hazt:108674790"/>
<evidence type="ECO:0000313" key="2">
    <source>
        <dbReference type="RefSeq" id="XP_018018251.1"/>
    </source>
</evidence>
<dbReference type="InterPro" id="IPR008979">
    <property type="entry name" value="Galactose-bd-like_sf"/>
</dbReference>
<gene>
    <name evidence="2" type="primary">LOC108674790</name>
</gene>
<accession>A0A8B7NZG7</accession>
<dbReference type="RefSeq" id="XP_018018251.1">
    <property type="nucleotide sequence ID" value="XM_018162762.2"/>
</dbReference>
<dbReference type="Gene3D" id="2.60.120.260">
    <property type="entry name" value="Galactose-binding domain-like"/>
    <property type="match status" value="1"/>
</dbReference>
<dbReference type="OrthoDB" id="10528392at2759"/>
<name>A0A8B7NZG7_HYAAZ</name>
<proteinExistence type="predicted"/>
<dbReference type="SUPFAM" id="SSF49785">
    <property type="entry name" value="Galactose-binding domain-like"/>
    <property type="match status" value="1"/>
</dbReference>
<reference evidence="2" key="1">
    <citation type="submission" date="2025-08" db="UniProtKB">
        <authorList>
            <consortium name="RefSeq"/>
        </authorList>
    </citation>
    <scope>IDENTIFICATION</scope>
    <source>
        <tissue evidence="2">Whole organism</tissue>
    </source>
</reference>
<evidence type="ECO:0000313" key="1">
    <source>
        <dbReference type="Proteomes" id="UP000694843"/>
    </source>
</evidence>
<dbReference type="GeneID" id="108674790"/>
<sequence length="230" mass="25291">MTTAVVLKDTFVKIGGYPDPSWCKLSSDQAADHQRGEITVAECAGKCLSNAACRIFCVSPGLTMCDLYSTLMTVDFIGFGANLYQSCYSSWAHKFNLITPNMTVMSSAPFSPNFKGLMTIDGYCCDFEMGYRFISNNAPTNFLNVDFGKVVTIEELRIAAFYGYFQGIEIRFGSSSNIATNLQISVVYGASNGDNRIYVKPPATGRYLTLKKNDYGAMDVCEMQAIPPKL</sequence>
<protein>
    <submittedName>
        <fullName evidence="2">Uncharacterized protein LOC108674790</fullName>
    </submittedName>
</protein>